<dbReference type="Proteomes" id="UP000199004">
    <property type="component" value="Unassembled WGS sequence"/>
</dbReference>
<reference evidence="1 2" key="1">
    <citation type="submission" date="2016-10" db="EMBL/GenBank/DDBJ databases">
        <authorList>
            <person name="de Groot N.N."/>
        </authorList>
    </citation>
    <scope>NUCLEOTIDE SEQUENCE [LARGE SCALE GENOMIC DNA]</scope>
    <source>
        <strain evidence="1 2">CGMCC 1.11147</strain>
    </source>
</reference>
<name>A0A1H0LKX0_9ACTN</name>
<evidence type="ECO:0008006" key="3">
    <source>
        <dbReference type="Google" id="ProtNLM"/>
    </source>
</evidence>
<gene>
    <name evidence="1" type="ORF">SAMN05192576_0269</name>
</gene>
<evidence type="ECO:0000313" key="1">
    <source>
        <dbReference type="EMBL" id="SDO68540.1"/>
    </source>
</evidence>
<dbReference type="OrthoDB" id="3790705at2"/>
<accession>A0A1H0LKX0</accession>
<dbReference type="PROSITE" id="PS51257">
    <property type="entry name" value="PROKAR_LIPOPROTEIN"/>
    <property type="match status" value="1"/>
</dbReference>
<dbReference type="AlphaFoldDB" id="A0A1H0LKX0"/>
<dbReference type="STRING" id="1005944.SAMN05192576_0269"/>
<proteinExistence type="predicted"/>
<evidence type="ECO:0000313" key="2">
    <source>
        <dbReference type="Proteomes" id="UP000199004"/>
    </source>
</evidence>
<sequence length="177" mass="18293">MRLLAGLLLVVVVASGCRTGDDVNGGTGDDAAAALEAQRDEVRQAAADLVTGAVAALGGRPSNTTGGFEGCESTFNDEYRTYQYRASGRVDVDAGAARPYVDALASVLSDAGFGEPVAGGRPGGQTLSAERGDLSATFSELPGQGDYVLLTVHGPCVEVPEDDRDDWLTRPDPSPYL</sequence>
<protein>
    <recommendedName>
        <fullName evidence="3">Lipoprotein</fullName>
    </recommendedName>
</protein>
<organism evidence="1 2">
    <name type="scientific">Nocardioides szechwanensis</name>
    <dbReference type="NCBI Taxonomy" id="1005944"/>
    <lineage>
        <taxon>Bacteria</taxon>
        <taxon>Bacillati</taxon>
        <taxon>Actinomycetota</taxon>
        <taxon>Actinomycetes</taxon>
        <taxon>Propionibacteriales</taxon>
        <taxon>Nocardioidaceae</taxon>
        <taxon>Nocardioides</taxon>
    </lineage>
</organism>
<dbReference type="RefSeq" id="WP_091026993.1">
    <property type="nucleotide sequence ID" value="NZ_BKAE01000027.1"/>
</dbReference>
<keyword evidence="2" id="KW-1185">Reference proteome</keyword>
<dbReference type="EMBL" id="FNIC01000012">
    <property type="protein sequence ID" value="SDO68540.1"/>
    <property type="molecule type" value="Genomic_DNA"/>
</dbReference>